<organism evidence="2 3">
    <name type="scientific">Aliiglaciecola lipolytica E3</name>
    <dbReference type="NCBI Taxonomy" id="1127673"/>
    <lineage>
        <taxon>Bacteria</taxon>
        <taxon>Pseudomonadati</taxon>
        <taxon>Pseudomonadota</taxon>
        <taxon>Gammaproteobacteria</taxon>
        <taxon>Alteromonadales</taxon>
        <taxon>Alteromonadaceae</taxon>
        <taxon>Aliiglaciecola</taxon>
    </lineage>
</organism>
<dbReference type="AlphaFoldDB" id="K6XS53"/>
<reference evidence="2 3" key="1">
    <citation type="journal article" date="2017" name="Antonie Van Leeuwenhoek">
        <title>Rhizobium rhizosphaerae sp. nov., a novel species isolated from rice rhizosphere.</title>
        <authorList>
            <person name="Zhao J.J."/>
            <person name="Zhang J."/>
            <person name="Zhang R.J."/>
            <person name="Zhang C.W."/>
            <person name="Yin H.Q."/>
            <person name="Zhang X.X."/>
        </authorList>
    </citation>
    <scope>NUCLEOTIDE SEQUENCE [LARGE SCALE GENOMIC DNA]</scope>
    <source>
        <strain evidence="2 3">E3</strain>
    </source>
</reference>
<proteinExistence type="inferred from homology"/>
<evidence type="ECO:0000256" key="1">
    <source>
        <dbReference type="ARBA" id="ARBA00006484"/>
    </source>
</evidence>
<dbReference type="EMBL" id="BAEN01000037">
    <property type="protein sequence ID" value="GAC14511.1"/>
    <property type="molecule type" value="Genomic_DNA"/>
</dbReference>
<dbReference type="Gene3D" id="3.40.50.720">
    <property type="entry name" value="NAD(P)-binding Rossmann-like Domain"/>
    <property type="match status" value="1"/>
</dbReference>
<dbReference type="InterPro" id="IPR036291">
    <property type="entry name" value="NAD(P)-bd_dom_sf"/>
</dbReference>
<dbReference type="PANTHER" id="PTHR43975">
    <property type="entry name" value="ZGC:101858"/>
    <property type="match status" value="1"/>
</dbReference>
<dbReference type="SUPFAM" id="SSF51735">
    <property type="entry name" value="NAD(P)-binding Rossmann-fold domains"/>
    <property type="match status" value="1"/>
</dbReference>
<evidence type="ECO:0000313" key="3">
    <source>
        <dbReference type="Proteomes" id="UP000006334"/>
    </source>
</evidence>
<gene>
    <name evidence="2" type="primary">linX</name>
    <name evidence="2" type="ORF">GLIP_1883</name>
</gene>
<dbReference type="PROSITE" id="PS00061">
    <property type="entry name" value="ADH_SHORT"/>
    <property type="match status" value="1"/>
</dbReference>
<dbReference type="PRINTS" id="PR00081">
    <property type="entry name" value="GDHRDH"/>
</dbReference>
<accession>K6XS53</accession>
<dbReference type="CDD" id="cd05233">
    <property type="entry name" value="SDR_c"/>
    <property type="match status" value="1"/>
</dbReference>
<dbReference type="eggNOG" id="COG1028">
    <property type="taxonomic scope" value="Bacteria"/>
</dbReference>
<dbReference type="PANTHER" id="PTHR43975:SF2">
    <property type="entry name" value="EG:BACR7A4.14 PROTEIN-RELATED"/>
    <property type="match status" value="1"/>
</dbReference>
<dbReference type="NCBIfam" id="NF005559">
    <property type="entry name" value="PRK07231.1"/>
    <property type="match status" value="1"/>
</dbReference>
<protein>
    <submittedName>
        <fullName evidence="2">2,5-dichloro-2,5-cyclohexadiene-1,4-diol dehydrogenase</fullName>
    </submittedName>
</protein>
<name>K6XS53_9ALTE</name>
<keyword evidence="3" id="KW-1185">Reference proteome</keyword>
<dbReference type="FunFam" id="3.40.50.720:FF:000084">
    <property type="entry name" value="Short-chain dehydrogenase reductase"/>
    <property type="match status" value="1"/>
</dbReference>
<sequence length="260" mass="27750">MKAKRNLEVDMRKFKNKAIFITGAASGIGKETALLFAKKGAILTLCDINDEGLARTVEACKTHTSDVMSLQLDVSDYESCKTAVEKSLSQHGKLDVLCNIAGIVKLHHFTELAPNDWLKMMNINVSSVFYLSQLAMPHLINTQGNIVNVASSAGMVGQAYTSAYCATKAAVVNLSKSLAIEYSAQSVRVNAICPGNVKTPLSANLTFPKDIDKRLLSKMFPLLDAAEASEIASAVAYLASDDARFITGTALVIDGGQTAG</sequence>
<comment type="caution">
    <text evidence="2">The sequence shown here is derived from an EMBL/GenBank/DDBJ whole genome shotgun (WGS) entry which is preliminary data.</text>
</comment>
<comment type="similarity">
    <text evidence="1">Belongs to the short-chain dehydrogenases/reductases (SDR) family.</text>
</comment>
<dbReference type="Proteomes" id="UP000006334">
    <property type="component" value="Unassembled WGS sequence"/>
</dbReference>
<dbReference type="InterPro" id="IPR020904">
    <property type="entry name" value="Sc_DH/Rdtase_CS"/>
</dbReference>
<dbReference type="STRING" id="1127673.GLIP_1883"/>
<dbReference type="InterPro" id="IPR002347">
    <property type="entry name" value="SDR_fam"/>
</dbReference>
<evidence type="ECO:0000313" key="2">
    <source>
        <dbReference type="EMBL" id="GAC14511.1"/>
    </source>
</evidence>
<dbReference type="PRINTS" id="PR00080">
    <property type="entry name" value="SDRFAMILY"/>
</dbReference>
<dbReference type="Pfam" id="PF13561">
    <property type="entry name" value="adh_short_C2"/>
    <property type="match status" value="1"/>
</dbReference>